<dbReference type="SUPFAM" id="SSF50182">
    <property type="entry name" value="Sm-like ribonucleoproteins"/>
    <property type="match status" value="1"/>
</dbReference>
<keyword evidence="5 7" id="KW-1133">Transmembrane helix</keyword>
<dbReference type="OrthoDB" id="9809206at2"/>
<evidence type="ECO:0000256" key="7">
    <source>
        <dbReference type="SAM" id="Phobius"/>
    </source>
</evidence>
<dbReference type="InterPro" id="IPR010920">
    <property type="entry name" value="LSM_dom_sf"/>
</dbReference>
<dbReference type="Proteomes" id="UP000321168">
    <property type="component" value="Unassembled WGS sequence"/>
</dbReference>
<dbReference type="InterPro" id="IPR045275">
    <property type="entry name" value="MscS_archaea/bacteria_type"/>
</dbReference>
<dbReference type="SUPFAM" id="SSF82689">
    <property type="entry name" value="Mechanosensitive channel protein MscS (YggB), C-terminal domain"/>
    <property type="match status" value="1"/>
</dbReference>
<dbReference type="Gene3D" id="3.30.70.100">
    <property type="match status" value="1"/>
</dbReference>
<dbReference type="InterPro" id="IPR006685">
    <property type="entry name" value="MscS_channel_2nd"/>
</dbReference>
<evidence type="ECO:0000256" key="6">
    <source>
        <dbReference type="ARBA" id="ARBA00023136"/>
    </source>
</evidence>
<evidence type="ECO:0000313" key="11">
    <source>
        <dbReference type="Proteomes" id="UP000321168"/>
    </source>
</evidence>
<evidence type="ECO:0000259" key="9">
    <source>
        <dbReference type="Pfam" id="PF21082"/>
    </source>
</evidence>
<feature type="domain" description="Mechanosensitive ion channel MscS C-terminal" evidence="9">
    <location>
        <begin position="482"/>
        <end position="562"/>
    </location>
</feature>
<evidence type="ECO:0000256" key="2">
    <source>
        <dbReference type="ARBA" id="ARBA00008017"/>
    </source>
</evidence>
<evidence type="ECO:0000256" key="4">
    <source>
        <dbReference type="ARBA" id="ARBA00022692"/>
    </source>
</evidence>
<proteinExistence type="inferred from homology"/>
<dbReference type="GO" id="GO:0005886">
    <property type="term" value="C:plasma membrane"/>
    <property type="evidence" value="ECO:0007669"/>
    <property type="project" value="UniProtKB-SubCell"/>
</dbReference>
<dbReference type="EMBL" id="VORB01000010">
    <property type="protein sequence ID" value="TXC76263.1"/>
    <property type="molecule type" value="Genomic_DNA"/>
</dbReference>
<comment type="subcellular location">
    <subcellularLocation>
        <location evidence="1">Cell membrane</location>
        <topology evidence="1">Multi-pass membrane protein</topology>
    </subcellularLocation>
</comment>
<dbReference type="Pfam" id="PF00924">
    <property type="entry name" value="MS_channel_2nd"/>
    <property type="match status" value="1"/>
</dbReference>
<dbReference type="PANTHER" id="PTHR30221">
    <property type="entry name" value="SMALL-CONDUCTANCE MECHANOSENSITIVE CHANNEL"/>
    <property type="match status" value="1"/>
</dbReference>
<keyword evidence="4 7" id="KW-0812">Transmembrane</keyword>
<evidence type="ECO:0000256" key="1">
    <source>
        <dbReference type="ARBA" id="ARBA00004651"/>
    </source>
</evidence>
<sequence length="602" mass="67514">MQSIKFIFSILFCLVIVPGKSQDSAKQKVDSSQVDSISKKLLLELEELKNTEEIKRLQLQRALDSIQGIQANRKRAILLKIDSLRGTTSGVPVVVFNDTLMYFFERLGSLSPKERANRASRNLEVKFESGEINSNSLKATANDEAVDLILNGDILFTITEKDAYWLEKTPIKATEDLITTLLDLNQVYQEKHGILVMVKRIGLLILVLIILWILIRLVNRGITKLNDVLIKKFKPYLNGLKFKNYEFLSEDAEIKLVRWCLKVTKWLLILFLLYITLPVIFSIFPTTKGIATTLIGYILNPLKKFTWALVGYIPNLITIAVVVLVTNYFIRAIRFFASEIESGKLQIPGFYADWAGPTFKLLKIVVYAFAFVIIFPYLPGSKSPIFQGVSVFFGLLISLGSSSAISNIIAGLVITYMRPFKIGDRVKIGETTGDIVEKTLLVTRVRTIKNEDISIPNSTILVGSTVNYSSSSESLGLILNSTVTIGYDVPWRKVHDLLISAALKADFINKEPAPFVLQTSLDDFYVSYQINAYTNKAGMAAKIYSQLHANIQDAFNEAGVEILSPHYRAARDGNTATLPPEYLPKGYQAPRFNVNLNQKPND</sequence>
<dbReference type="PANTHER" id="PTHR30221:SF18">
    <property type="entry name" value="SLL0590 PROTEIN"/>
    <property type="match status" value="1"/>
</dbReference>
<protein>
    <submittedName>
        <fullName evidence="10">Mechanosensitive ion channel family protein</fullName>
    </submittedName>
</protein>
<feature type="transmembrane region" description="Helical" evidence="7">
    <location>
        <begin position="361"/>
        <end position="379"/>
    </location>
</feature>
<reference evidence="10 11" key="1">
    <citation type="submission" date="2019-08" db="EMBL/GenBank/DDBJ databases">
        <title>Genome of Luteibaculum oceani JCM 18817.</title>
        <authorList>
            <person name="Bowman J.P."/>
        </authorList>
    </citation>
    <scope>NUCLEOTIDE SEQUENCE [LARGE SCALE GENOMIC DNA]</scope>
    <source>
        <strain evidence="10 11">JCM 18817</strain>
    </source>
</reference>
<gene>
    <name evidence="10" type="ORF">FRX97_10985</name>
</gene>
<feature type="domain" description="Mechanosensitive ion channel MscS" evidence="8">
    <location>
        <begin position="404"/>
        <end position="469"/>
    </location>
</feature>
<dbReference type="RefSeq" id="WP_147015266.1">
    <property type="nucleotide sequence ID" value="NZ_VORB01000010.1"/>
</dbReference>
<keyword evidence="3" id="KW-1003">Cell membrane</keyword>
<dbReference type="InterPro" id="IPR023408">
    <property type="entry name" value="MscS_beta-dom_sf"/>
</dbReference>
<dbReference type="GO" id="GO:0008381">
    <property type="term" value="F:mechanosensitive monoatomic ion channel activity"/>
    <property type="evidence" value="ECO:0007669"/>
    <property type="project" value="InterPro"/>
</dbReference>
<feature type="transmembrane region" description="Helical" evidence="7">
    <location>
        <begin position="194"/>
        <end position="215"/>
    </location>
</feature>
<evidence type="ECO:0000256" key="3">
    <source>
        <dbReference type="ARBA" id="ARBA00022475"/>
    </source>
</evidence>
<feature type="transmembrane region" description="Helical" evidence="7">
    <location>
        <begin position="391"/>
        <end position="417"/>
    </location>
</feature>
<organism evidence="10 11">
    <name type="scientific">Luteibaculum oceani</name>
    <dbReference type="NCBI Taxonomy" id="1294296"/>
    <lineage>
        <taxon>Bacteria</taxon>
        <taxon>Pseudomonadati</taxon>
        <taxon>Bacteroidota</taxon>
        <taxon>Flavobacteriia</taxon>
        <taxon>Flavobacteriales</taxon>
        <taxon>Luteibaculaceae</taxon>
        <taxon>Luteibaculum</taxon>
    </lineage>
</organism>
<dbReference type="Pfam" id="PF21082">
    <property type="entry name" value="MS_channel_3rd"/>
    <property type="match status" value="1"/>
</dbReference>
<accession>A0A5C6USF4</accession>
<feature type="transmembrane region" description="Helical" evidence="7">
    <location>
        <begin position="305"/>
        <end position="330"/>
    </location>
</feature>
<dbReference type="Gene3D" id="2.30.30.60">
    <property type="match status" value="1"/>
</dbReference>
<evidence type="ECO:0000313" key="10">
    <source>
        <dbReference type="EMBL" id="TXC76263.1"/>
    </source>
</evidence>
<evidence type="ECO:0000256" key="5">
    <source>
        <dbReference type="ARBA" id="ARBA00022989"/>
    </source>
</evidence>
<dbReference type="AlphaFoldDB" id="A0A5C6USF4"/>
<feature type="transmembrane region" description="Helical" evidence="7">
    <location>
        <begin position="266"/>
        <end position="285"/>
    </location>
</feature>
<keyword evidence="11" id="KW-1185">Reference proteome</keyword>
<comment type="similarity">
    <text evidence="2">Belongs to the MscS (TC 1.A.23) family.</text>
</comment>
<dbReference type="InterPro" id="IPR011066">
    <property type="entry name" value="MscS_channel_C_sf"/>
</dbReference>
<dbReference type="InterPro" id="IPR049278">
    <property type="entry name" value="MS_channel_C"/>
</dbReference>
<name>A0A5C6USF4_9FLAO</name>
<evidence type="ECO:0000259" key="8">
    <source>
        <dbReference type="Pfam" id="PF00924"/>
    </source>
</evidence>
<comment type="caution">
    <text evidence="10">The sequence shown here is derived from an EMBL/GenBank/DDBJ whole genome shotgun (WGS) entry which is preliminary data.</text>
</comment>
<keyword evidence="6 7" id="KW-0472">Membrane</keyword>
<dbReference type="Gene3D" id="1.10.287.1260">
    <property type="match status" value="1"/>
</dbReference>